<evidence type="ECO:0000313" key="2">
    <source>
        <dbReference type="Proteomes" id="UP001054945"/>
    </source>
</evidence>
<name>A0AAV4PQX0_CAEEX</name>
<dbReference type="EMBL" id="BPLR01004926">
    <property type="protein sequence ID" value="GIX98556.1"/>
    <property type="molecule type" value="Genomic_DNA"/>
</dbReference>
<dbReference type="AlphaFoldDB" id="A0AAV4PQX0"/>
<sequence>MHQPGLKGIALQGHKSTGDTLLEQEMSGFWFRLGAKDNGRLTFIHGNCPCHWRVPIGLRKPISKGFMPPLFM</sequence>
<keyword evidence="2" id="KW-1185">Reference proteome</keyword>
<reference evidence="1 2" key="1">
    <citation type="submission" date="2021-06" db="EMBL/GenBank/DDBJ databases">
        <title>Caerostris extrusa draft genome.</title>
        <authorList>
            <person name="Kono N."/>
            <person name="Arakawa K."/>
        </authorList>
    </citation>
    <scope>NUCLEOTIDE SEQUENCE [LARGE SCALE GENOMIC DNA]</scope>
</reference>
<gene>
    <name evidence="1" type="ORF">CEXT_615251</name>
</gene>
<evidence type="ECO:0000313" key="1">
    <source>
        <dbReference type="EMBL" id="GIX98556.1"/>
    </source>
</evidence>
<organism evidence="1 2">
    <name type="scientific">Caerostris extrusa</name>
    <name type="common">Bark spider</name>
    <name type="synonym">Caerostris bankana</name>
    <dbReference type="NCBI Taxonomy" id="172846"/>
    <lineage>
        <taxon>Eukaryota</taxon>
        <taxon>Metazoa</taxon>
        <taxon>Ecdysozoa</taxon>
        <taxon>Arthropoda</taxon>
        <taxon>Chelicerata</taxon>
        <taxon>Arachnida</taxon>
        <taxon>Araneae</taxon>
        <taxon>Araneomorphae</taxon>
        <taxon>Entelegynae</taxon>
        <taxon>Araneoidea</taxon>
        <taxon>Araneidae</taxon>
        <taxon>Caerostris</taxon>
    </lineage>
</organism>
<protein>
    <submittedName>
        <fullName evidence="1">Uncharacterized protein</fullName>
    </submittedName>
</protein>
<comment type="caution">
    <text evidence="1">The sequence shown here is derived from an EMBL/GenBank/DDBJ whole genome shotgun (WGS) entry which is preliminary data.</text>
</comment>
<proteinExistence type="predicted"/>
<accession>A0AAV4PQX0</accession>
<dbReference type="Proteomes" id="UP001054945">
    <property type="component" value="Unassembled WGS sequence"/>
</dbReference>